<dbReference type="InterPro" id="IPR003439">
    <property type="entry name" value="ABC_transporter-like_ATP-bd"/>
</dbReference>
<reference evidence="15 16" key="1">
    <citation type="submission" date="2019-04" db="EMBL/GenBank/DDBJ databases">
        <authorList>
            <person name="Seth-Smith MB H."/>
            <person name="Seth-Smith H."/>
        </authorList>
    </citation>
    <scope>NUCLEOTIDE SEQUENCE [LARGE SCALE GENOMIC DNA]</scope>
    <source>
        <strain evidence="15">USB-603019</strain>
    </source>
</reference>
<dbReference type="InterPro" id="IPR003593">
    <property type="entry name" value="AAA+_ATPase"/>
</dbReference>
<evidence type="ECO:0000259" key="13">
    <source>
        <dbReference type="PROSITE" id="PS50893"/>
    </source>
</evidence>
<dbReference type="InterPro" id="IPR017871">
    <property type="entry name" value="ABC_transporter-like_CS"/>
</dbReference>
<dbReference type="InterPro" id="IPR027417">
    <property type="entry name" value="P-loop_NTPase"/>
</dbReference>
<dbReference type="EMBL" id="LR584267">
    <property type="protein sequence ID" value="VHO00604.1"/>
    <property type="molecule type" value="Genomic_DNA"/>
</dbReference>
<feature type="transmembrane region" description="Helical" evidence="12">
    <location>
        <begin position="176"/>
        <end position="195"/>
    </location>
</feature>
<dbReference type="GO" id="GO:0005886">
    <property type="term" value="C:plasma membrane"/>
    <property type="evidence" value="ECO:0007669"/>
    <property type="project" value="UniProtKB-SubCell"/>
</dbReference>
<keyword evidence="5 12" id="KW-0812">Transmembrane</keyword>
<evidence type="ECO:0000256" key="9">
    <source>
        <dbReference type="ARBA" id="ARBA00022989"/>
    </source>
</evidence>
<evidence type="ECO:0000259" key="14">
    <source>
        <dbReference type="PROSITE" id="PS50929"/>
    </source>
</evidence>
<dbReference type="InterPro" id="IPR036640">
    <property type="entry name" value="ABC1_TM_sf"/>
</dbReference>
<dbReference type="SUPFAM" id="SSF52540">
    <property type="entry name" value="P-loop containing nucleoside triphosphate hydrolases"/>
    <property type="match status" value="1"/>
</dbReference>
<dbReference type="GO" id="GO:0140359">
    <property type="term" value="F:ABC-type transporter activity"/>
    <property type="evidence" value="ECO:0007669"/>
    <property type="project" value="InterPro"/>
</dbReference>
<evidence type="ECO:0000256" key="8">
    <source>
        <dbReference type="ARBA" id="ARBA00022967"/>
    </source>
</evidence>
<keyword evidence="7 15" id="KW-0067">ATP-binding</keyword>
<evidence type="ECO:0000256" key="7">
    <source>
        <dbReference type="ARBA" id="ARBA00022840"/>
    </source>
</evidence>
<keyword evidence="6" id="KW-0547">Nucleotide-binding</keyword>
<keyword evidence="16" id="KW-1185">Reference proteome</keyword>
<feature type="domain" description="ABC transporter" evidence="13">
    <location>
        <begin position="381"/>
        <end position="615"/>
    </location>
</feature>
<feature type="transmembrane region" description="Helical" evidence="12">
    <location>
        <begin position="266"/>
        <end position="285"/>
    </location>
</feature>
<evidence type="ECO:0000256" key="10">
    <source>
        <dbReference type="ARBA" id="ARBA00023136"/>
    </source>
</evidence>
<feature type="transmembrane region" description="Helical" evidence="12">
    <location>
        <begin position="297"/>
        <end position="319"/>
    </location>
</feature>
<protein>
    <submittedName>
        <fullName evidence="15">Iron import ATP-binding/permease protein IrtA</fullName>
    </submittedName>
</protein>
<evidence type="ECO:0000256" key="3">
    <source>
        <dbReference type="ARBA" id="ARBA00022475"/>
    </source>
</evidence>
<dbReference type="PROSITE" id="PS00211">
    <property type="entry name" value="ABC_TRANSPORTER_1"/>
    <property type="match status" value="1"/>
</dbReference>
<comment type="similarity">
    <text evidence="11">Belongs to the ABC transporter superfamily. Siderophore-Fe(3+) uptake transporter (SIUT) (TC 3.A.1.21) family.</text>
</comment>
<name>A0A5E3ZX97_9ACTN</name>
<feature type="transmembrane region" description="Helical" evidence="12">
    <location>
        <begin position="70"/>
        <end position="88"/>
    </location>
</feature>
<comment type="subcellular location">
    <subcellularLocation>
        <location evidence="1">Cell inner membrane</location>
        <topology evidence="1">Multi-pass membrane protein</topology>
    </subcellularLocation>
</comment>
<dbReference type="PROSITE" id="PS50893">
    <property type="entry name" value="ABC_TRANSPORTER_2"/>
    <property type="match status" value="1"/>
</dbReference>
<evidence type="ECO:0000313" key="15">
    <source>
        <dbReference type="EMBL" id="VHO00604.1"/>
    </source>
</evidence>
<keyword evidence="2" id="KW-0813">Transport</keyword>
<dbReference type="PROSITE" id="PS50929">
    <property type="entry name" value="ABC_TM1F"/>
    <property type="match status" value="1"/>
</dbReference>
<dbReference type="PANTHER" id="PTHR24221:SF654">
    <property type="entry name" value="ATP-BINDING CASSETTE SUB-FAMILY B MEMBER 6"/>
    <property type="match status" value="1"/>
</dbReference>
<feature type="transmembrane region" description="Helical" evidence="12">
    <location>
        <begin position="29"/>
        <end position="50"/>
    </location>
</feature>
<evidence type="ECO:0000256" key="5">
    <source>
        <dbReference type="ARBA" id="ARBA00022692"/>
    </source>
</evidence>
<evidence type="ECO:0000256" key="11">
    <source>
        <dbReference type="ARBA" id="ARBA00023455"/>
    </source>
</evidence>
<accession>A0A5E3ZX97</accession>
<dbReference type="FunFam" id="3.40.50.300:FF:000221">
    <property type="entry name" value="Multidrug ABC transporter ATP-binding protein"/>
    <property type="match status" value="1"/>
</dbReference>
<evidence type="ECO:0000256" key="1">
    <source>
        <dbReference type="ARBA" id="ARBA00004429"/>
    </source>
</evidence>
<proteinExistence type="inferred from homology"/>
<evidence type="ECO:0000256" key="2">
    <source>
        <dbReference type="ARBA" id="ARBA00022448"/>
    </source>
</evidence>
<keyword evidence="9 12" id="KW-1133">Transmembrane helix</keyword>
<dbReference type="Gene3D" id="3.40.50.300">
    <property type="entry name" value="P-loop containing nucleotide triphosphate hydrolases"/>
    <property type="match status" value="1"/>
</dbReference>
<dbReference type="AlphaFoldDB" id="A0A5E3ZX97"/>
<dbReference type="RefSeq" id="WP_148417639.1">
    <property type="nucleotide sequence ID" value="NZ_CAMJVL010000033.1"/>
</dbReference>
<dbReference type="GO" id="GO:0034040">
    <property type="term" value="F:ATPase-coupled lipid transmembrane transporter activity"/>
    <property type="evidence" value="ECO:0007669"/>
    <property type="project" value="TreeGrafter"/>
</dbReference>
<dbReference type="Gene3D" id="1.20.1560.10">
    <property type="entry name" value="ABC transporter type 1, transmembrane domain"/>
    <property type="match status" value="1"/>
</dbReference>
<dbReference type="SMART" id="SM00382">
    <property type="entry name" value="AAA"/>
    <property type="match status" value="1"/>
</dbReference>
<dbReference type="GO" id="GO:0005524">
    <property type="term" value="F:ATP binding"/>
    <property type="evidence" value="ECO:0007669"/>
    <property type="project" value="UniProtKB-KW"/>
</dbReference>
<feature type="domain" description="ABC transmembrane type-1" evidence="14">
    <location>
        <begin position="30"/>
        <end position="311"/>
    </location>
</feature>
<organism evidence="15 16">
    <name type="scientific">Lawsonella clevelandensis</name>
    <dbReference type="NCBI Taxonomy" id="1528099"/>
    <lineage>
        <taxon>Bacteria</taxon>
        <taxon>Bacillati</taxon>
        <taxon>Actinomycetota</taxon>
        <taxon>Actinomycetes</taxon>
        <taxon>Mycobacteriales</taxon>
        <taxon>Lawsonellaceae</taxon>
        <taxon>Lawsonella</taxon>
    </lineage>
</organism>
<keyword evidence="10 12" id="KW-0472">Membrane</keyword>
<keyword evidence="3" id="KW-1003">Cell membrane</keyword>
<gene>
    <name evidence="15" type="primary">irtA_2</name>
    <name evidence="15" type="ORF">LC603019_00878</name>
</gene>
<dbReference type="GO" id="GO:0016887">
    <property type="term" value="F:ATP hydrolysis activity"/>
    <property type="evidence" value="ECO:0007669"/>
    <property type="project" value="InterPro"/>
</dbReference>
<evidence type="ECO:0000256" key="6">
    <source>
        <dbReference type="ARBA" id="ARBA00022741"/>
    </source>
</evidence>
<dbReference type="Pfam" id="PF00664">
    <property type="entry name" value="ABC_membrane"/>
    <property type="match status" value="1"/>
</dbReference>
<dbReference type="Proteomes" id="UP000324288">
    <property type="component" value="Chromosome"/>
</dbReference>
<dbReference type="InterPro" id="IPR039421">
    <property type="entry name" value="Type_1_exporter"/>
</dbReference>
<dbReference type="PANTHER" id="PTHR24221">
    <property type="entry name" value="ATP-BINDING CASSETTE SUB-FAMILY B"/>
    <property type="match status" value="1"/>
</dbReference>
<sequence length="619" mass="66786">MRTTSTTTPREPKKPSPASVVLHPIRHEMAGIVTLAALGGVAEIGMYIALVEAARYIVTNHGLTSAGDPHFWWILAAALVCVLLRYFLIMGATGYAHVVEAKFRATTRRRILAKLDKLPLGWFDEQTSGRVRATINDAVTNIHTVVAHSAADLPNSLTTVIVGFIYLFVCDWRMTLVVLAYLVLVVLVSVLGFVLSDGNIMVEYTEAQKQLSESAVEIADGIAEVKNFGLTGQEFKRFEDASARYQKSLDDYMSGFGKPQGATTGLMIPGAMLIPLMVAGALMAWKGIVQPVDLMPFLLLGLGMPEAIGRLYTLTSYIFHGVSSISEIGTLLLEPDIEETDNPQPLTGNTIELKGVSFSYAAKPNGKSADEADAALAVDTTATADSSATASVRTEVLHDISLTMQPGTVTALVGPSGSGKTTITRLIARFWEPDSGTVEIDGVNICDVSTQELMHNMAIVFQDISLLSDTVTNNIRIARPDATQQEVIAAAKAARIHDRIMELPQGYDTIVGSDSAYLSGGEQQRLTIARAFLQDAPIVLLDEATAYADPHSERAIQEALADLRGTRTVVVIAHRLHTIQDVDQIVVLNHGRIEAVGTHSELLDTSPTYCGMWTAQQDA</sequence>
<evidence type="ECO:0000313" key="16">
    <source>
        <dbReference type="Proteomes" id="UP000324288"/>
    </source>
</evidence>
<keyword evidence="8" id="KW-1278">Translocase</keyword>
<dbReference type="Pfam" id="PF00005">
    <property type="entry name" value="ABC_tran"/>
    <property type="match status" value="1"/>
</dbReference>
<keyword evidence="4" id="KW-0997">Cell inner membrane</keyword>
<evidence type="ECO:0000256" key="4">
    <source>
        <dbReference type="ARBA" id="ARBA00022519"/>
    </source>
</evidence>
<evidence type="ECO:0000256" key="12">
    <source>
        <dbReference type="SAM" id="Phobius"/>
    </source>
</evidence>
<dbReference type="InterPro" id="IPR011527">
    <property type="entry name" value="ABC1_TM_dom"/>
</dbReference>
<dbReference type="SUPFAM" id="SSF90123">
    <property type="entry name" value="ABC transporter transmembrane region"/>
    <property type="match status" value="1"/>
</dbReference>